<dbReference type="PROSITE" id="PS51194">
    <property type="entry name" value="HELICASE_CTER"/>
    <property type="match status" value="1"/>
</dbReference>
<evidence type="ECO:0000256" key="9">
    <source>
        <dbReference type="PROSITE-ProRule" id="PRU00175"/>
    </source>
</evidence>
<dbReference type="PANTHER" id="PTHR45626">
    <property type="entry name" value="TRANSCRIPTION TERMINATION FACTOR 2-RELATED"/>
    <property type="match status" value="1"/>
</dbReference>
<dbReference type="GO" id="GO:0005634">
    <property type="term" value="C:nucleus"/>
    <property type="evidence" value="ECO:0007669"/>
    <property type="project" value="TreeGrafter"/>
</dbReference>
<dbReference type="SMART" id="SM00490">
    <property type="entry name" value="HELICc"/>
    <property type="match status" value="1"/>
</dbReference>
<dbReference type="PROSITE" id="PS00518">
    <property type="entry name" value="ZF_RING_1"/>
    <property type="match status" value="1"/>
</dbReference>
<keyword evidence="5" id="KW-0378">Hydrolase</keyword>
<reference evidence="14" key="1">
    <citation type="submission" date="2016-03" db="EMBL/GenBank/DDBJ databases">
        <authorList>
            <person name="Guldener U."/>
        </authorList>
    </citation>
    <scope>NUCLEOTIDE SEQUENCE [LARGE SCALE GENOMIC DNA]</scope>
    <source>
        <strain evidence="14">04CH-RAC-A.6.1</strain>
    </source>
</reference>
<name>A0A1E1KBC1_9HELO</name>
<dbReference type="InterPro" id="IPR000330">
    <property type="entry name" value="SNF2_N"/>
</dbReference>
<dbReference type="OrthoDB" id="448448at2759"/>
<dbReference type="GO" id="GO:0016787">
    <property type="term" value="F:hydrolase activity"/>
    <property type="evidence" value="ECO:0007669"/>
    <property type="project" value="UniProtKB-KW"/>
</dbReference>
<protein>
    <submittedName>
        <fullName evidence="13">Uncharacterized protein</fullName>
    </submittedName>
</protein>
<dbReference type="InterPro" id="IPR027417">
    <property type="entry name" value="P-loop_NTPase"/>
</dbReference>
<dbReference type="AlphaFoldDB" id="A0A1E1KBC1"/>
<dbReference type="Pfam" id="PF00176">
    <property type="entry name" value="SNF2-rel_dom"/>
    <property type="match status" value="1"/>
</dbReference>
<dbReference type="SUPFAM" id="SSF52540">
    <property type="entry name" value="P-loop containing nucleoside triphosphate hydrolases"/>
    <property type="match status" value="2"/>
</dbReference>
<keyword evidence="8" id="KW-0067">ATP-binding</keyword>
<evidence type="ECO:0000259" key="11">
    <source>
        <dbReference type="PROSITE" id="PS50089"/>
    </source>
</evidence>
<organism evidence="13 14">
    <name type="scientific">Rhynchosporium agropyri</name>
    <dbReference type="NCBI Taxonomy" id="914238"/>
    <lineage>
        <taxon>Eukaryota</taxon>
        <taxon>Fungi</taxon>
        <taxon>Dikarya</taxon>
        <taxon>Ascomycota</taxon>
        <taxon>Pezizomycotina</taxon>
        <taxon>Leotiomycetes</taxon>
        <taxon>Helotiales</taxon>
        <taxon>Ploettnerulaceae</taxon>
        <taxon>Rhynchosporium</taxon>
    </lineage>
</organism>
<evidence type="ECO:0000256" key="10">
    <source>
        <dbReference type="SAM" id="MobiDB-lite"/>
    </source>
</evidence>
<feature type="region of interest" description="Disordered" evidence="10">
    <location>
        <begin position="402"/>
        <end position="441"/>
    </location>
</feature>
<evidence type="ECO:0000256" key="2">
    <source>
        <dbReference type="ARBA" id="ARBA00022723"/>
    </source>
</evidence>
<dbReference type="Proteomes" id="UP000178912">
    <property type="component" value="Unassembled WGS sequence"/>
</dbReference>
<evidence type="ECO:0000256" key="5">
    <source>
        <dbReference type="ARBA" id="ARBA00022801"/>
    </source>
</evidence>
<keyword evidence="4 9" id="KW-0863">Zinc-finger</keyword>
<dbReference type="InterPro" id="IPR001650">
    <property type="entry name" value="Helicase_C-like"/>
</dbReference>
<dbReference type="InterPro" id="IPR038718">
    <property type="entry name" value="SNF2-like_sf"/>
</dbReference>
<dbReference type="PANTHER" id="PTHR45626:SF17">
    <property type="entry name" value="HELICASE-LIKE TRANSCRIPTION FACTOR"/>
    <property type="match status" value="1"/>
</dbReference>
<keyword evidence="14" id="KW-1185">Reference proteome</keyword>
<sequence length="698" mass="78734">MKSPLLHHQAIGLAWMNRQEHSDNASKGGMLCDSMGLGKTVETIALKQWKAEIEKHASKDVFGGVTIYRAAKGEDIKVITACEVVLTSYAEIENSCPFPSRSEMLILKKKEYDFSGTAGAHNDDSNLVERWIEESMEFCEILHQVDWYRIVVDEATPIMNRLEELYGYFRFLKEPDAKSFKIRTMQDQFLGRPLVDLPTPHHKDLLLDFGQEEGIIYRAMEAKYVKSIVEDSDIEKGHHTETHGSRNKRGHSDTMKKDAQNCKPGSMLVGLHSLRQMTAHPLLAERHIQKTFDILELRLLYQQLLDLSRPQHLLTARIGILLKQKEDGTTEYTDDEDDGCACLLCSNIATDDCFIPVCKHNFCRTCIEDFAESQGKGEGAEEVGSQCPECDLPFEVKSLKSAKSPKKLLQKLSKQSKPPKSKSKSLSDRKTARQPGEDSIGNLPPLVRLAWLDGRGDLPPGTKLEALKRIIKARIATNPSDKQIIFTQWRAFATVLGRELQKEKIRFIYLTGDMTLHIRAEAVSKFIKDGTINLMVATLRTAGEGLNLGCANVVYSVYAKTAFYFKECLADNDSRDAWWNTAVERQAFCPVNRIGQKKETYFYKLIMRSSVDERMIEMQDRKIAMAEHTLKPSRGDLAQLLGISTKDCVRAEVGGRNMGKKLDSNDSNDSNSEGSEDEHFEQMTGSDSDEREEGDISD</sequence>
<dbReference type="InterPro" id="IPR017907">
    <property type="entry name" value="Znf_RING_CS"/>
</dbReference>
<dbReference type="SMART" id="SM00184">
    <property type="entry name" value="RING"/>
    <property type="match status" value="1"/>
</dbReference>
<dbReference type="Gene3D" id="3.30.40.10">
    <property type="entry name" value="Zinc/RING finger domain, C3HC4 (zinc finger)"/>
    <property type="match status" value="1"/>
</dbReference>
<proteinExistence type="inferred from homology"/>
<keyword evidence="7" id="KW-0862">Zinc</keyword>
<feature type="domain" description="RING-type" evidence="11">
    <location>
        <begin position="342"/>
        <end position="391"/>
    </location>
</feature>
<evidence type="ECO:0000313" key="13">
    <source>
        <dbReference type="EMBL" id="CZS95355.1"/>
    </source>
</evidence>
<dbReference type="GO" id="GO:0004386">
    <property type="term" value="F:helicase activity"/>
    <property type="evidence" value="ECO:0007669"/>
    <property type="project" value="UniProtKB-KW"/>
</dbReference>
<evidence type="ECO:0000256" key="7">
    <source>
        <dbReference type="ARBA" id="ARBA00022833"/>
    </source>
</evidence>
<evidence type="ECO:0000256" key="6">
    <source>
        <dbReference type="ARBA" id="ARBA00022806"/>
    </source>
</evidence>
<accession>A0A1E1KBC1</accession>
<dbReference type="PROSITE" id="PS50089">
    <property type="entry name" value="ZF_RING_2"/>
    <property type="match status" value="1"/>
</dbReference>
<evidence type="ECO:0000256" key="8">
    <source>
        <dbReference type="ARBA" id="ARBA00022840"/>
    </source>
</evidence>
<dbReference type="GO" id="GO:0008270">
    <property type="term" value="F:zinc ion binding"/>
    <property type="evidence" value="ECO:0007669"/>
    <property type="project" value="UniProtKB-KW"/>
</dbReference>
<dbReference type="InterPro" id="IPR013083">
    <property type="entry name" value="Znf_RING/FYVE/PHD"/>
</dbReference>
<evidence type="ECO:0000259" key="12">
    <source>
        <dbReference type="PROSITE" id="PS51194"/>
    </source>
</evidence>
<dbReference type="GO" id="GO:0008094">
    <property type="term" value="F:ATP-dependent activity, acting on DNA"/>
    <property type="evidence" value="ECO:0007669"/>
    <property type="project" value="TreeGrafter"/>
</dbReference>
<dbReference type="Gene3D" id="3.40.50.300">
    <property type="entry name" value="P-loop containing nucleotide triphosphate hydrolases"/>
    <property type="match status" value="1"/>
</dbReference>
<dbReference type="InterPro" id="IPR018957">
    <property type="entry name" value="Znf_C3HC4_RING-type"/>
</dbReference>
<feature type="compositionally biased region" description="Acidic residues" evidence="10">
    <location>
        <begin position="687"/>
        <end position="698"/>
    </location>
</feature>
<dbReference type="Gene3D" id="3.40.50.10810">
    <property type="entry name" value="Tandem AAA-ATPase domain"/>
    <property type="match status" value="1"/>
</dbReference>
<dbReference type="GO" id="GO:0005524">
    <property type="term" value="F:ATP binding"/>
    <property type="evidence" value="ECO:0007669"/>
    <property type="project" value="UniProtKB-KW"/>
</dbReference>
<dbReference type="Pfam" id="PF00271">
    <property type="entry name" value="Helicase_C"/>
    <property type="match status" value="1"/>
</dbReference>
<feature type="region of interest" description="Disordered" evidence="10">
    <location>
        <begin position="235"/>
        <end position="259"/>
    </location>
</feature>
<comment type="similarity">
    <text evidence="1">Belongs to the SNF2/RAD54 helicase family.</text>
</comment>
<evidence type="ECO:0000256" key="4">
    <source>
        <dbReference type="ARBA" id="ARBA00022771"/>
    </source>
</evidence>
<dbReference type="InterPro" id="IPR050628">
    <property type="entry name" value="SNF2_RAD54_helicase_TF"/>
</dbReference>
<dbReference type="EMBL" id="FJUX01000022">
    <property type="protein sequence ID" value="CZS95355.1"/>
    <property type="molecule type" value="Genomic_DNA"/>
</dbReference>
<dbReference type="InterPro" id="IPR001841">
    <property type="entry name" value="Znf_RING"/>
</dbReference>
<dbReference type="InterPro" id="IPR049730">
    <property type="entry name" value="SNF2/RAD54-like_C"/>
</dbReference>
<feature type="domain" description="Helicase C-terminal" evidence="12">
    <location>
        <begin position="463"/>
        <end position="638"/>
    </location>
</feature>
<dbReference type="GO" id="GO:0006281">
    <property type="term" value="P:DNA repair"/>
    <property type="evidence" value="ECO:0007669"/>
    <property type="project" value="TreeGrafter"/>
</dbReference>
<gene>
    <name evidence="13" type="ORF">RAG0_05024</name>
</gene>
<keyword evidence="6" id="KW-0347">Helicase</keyword>
<evidence type="ECO:0000313" key="14">
    <source>
        <dbReference type="Proteomes" id="UP000178912"/>
    </source>
</evidence>
<evidence type="ECO:0000256" key="3">
    <source>
        <dbReference type="ARBA" id="ARBA00022741"/>
    </source>
</evidence>
<feature type="region of interest" description="Disordered" evidence="10">
    <location>
        <begin position="654"/>
        <end position="698"/>
    </location>
</feature>
<dbReference type="Pfam" id="PF00097">
    <property type="entry name" value="zf-C3HC4"/>
    <property type="match status" value="1"/>
</dbReference>
<evidence type="ECO:0000256" key="1">
    <source>
        <dbReference type="ARBA" id="ARBA00007025"/>
    </source>
</evidence>
<dbReference type="SUPFAM" id="SSF57850">
    <property type="entry name" value="RING/U-box"/>
    <property type="match status" value="1"/>
</dbReference>
<dbReference type="CDD" id="cd18793">
    <property type="entry name" value="SF2_C_SNF"/>
    <property type="match status" value="1"/>
</dbReference>
<keyword evidence="2" id="KW-0479">Metal-binding</keyword>
<keyword evidence="3" id="KW-0547">Nucleotide-binding</keyword>